<dbReference type="Proteomes" id="UP001060085">
    <property type="component" value="Linkage Group LG05"/>
</dbReference>
<protein>
    <submittedName>
        <fullName evidence="1">Uncharacterized protein</fullName>
    </submittedName>
</protein>
<reference evidence="2" key="1">
    <citation type="journal article" date="2023" name="Nat. Plants">
        <title>Single-cell RNA sequencing provides a high-resolution roadmap for understanding the multicellular compartmentation of specialized metabolism.</title>
        <authorList>
            <person name="Sun S."/>
            <person name="Shen X."/>
            <person name="Li Y."/>
            <person name="Li Y."/>
            <person name="Wang S."/>
            <person name="Li R."/>
            <person name="Zhang H."/>
            <person name="Shen G."/>
            <person name="Guo B."/>
            <person name="Wei J."/>
            <person name="Xu J."/>
            <person name="St-Pierre B."/>
            <person name="Chen S."/>
            <person name="Sun C."/>
        </authorList>
    </citation>
    <scope>NUCLEOTIDE SEQUENCE [LARGE SCALE GENOMIC DNA]</scope>
</reference>
<comment type="caution">
    <text evidence="1">The sequence shown here is derived from an EMBL/GenBank/DDBJ whole genome shotgun (WGS) entry which is preliminary data.</text>
</comment>
<keyword evidence="2" id="KW-1185">Reference proteome</keyword>
<accession>A0ACC0AT25</accession>
<proteinExistence type="predicted"/>
<name>A0ACC0AT25_CATRO</name>
<evidence type="ECO:0000313" key="1">
    <source>
        <dbReference type="EMBL" id="KAI5663137.1"/>
    </source>
</evidence>
<dbReference type="EMBL" id="CM044705">
    <property type="protein sequence ID" value="KAI5663137.1"/>
    <property type="molecule type" value="Genomic_DNA"/>
</dbReference>
<organism evidence="1 2">
    <name type="scientific">Catharanthus roseus</name>
    <name type="common">Madagascar periwinkle</name>
    <name type="synonym">Vinca rosea</name>
    <dbReference type="NCBI Taxonomy" id="4058"/>
    <lineage>
        <taxon>Eukaryota</taxon>
        <taxon>Viridiplantae</taxon>
        <taxon>Streptophyta</taxon>
        <taxon>Embryophyta</taxon>
        <taxon>Tracheophyta</taxon>
        <taxon>Spermatophyta</taxon>
        <taxon>Magnoliopsida</taxon>
        <taxon>eudicotyledons</taxon>
        <taxon>Gunneridae</taxon>
        <taxon>Pentapetalae</taxon>
        <taxon>asterids</taxon>
        <taxon>lamiids</taxon>
        <taxon>Gentianales</taxon>
        <taxon>Apocynaceae</taxon>
        <taxon>Rauvolfioideae</taxon>
        <taxon>Vinceae</taxon>
        <taxon>Catharanthinae</taxon>
        <taxon>Catharanthus</taxon>
    </lineage>
</organism>
<evidence type="ECO:0000313" key="2">
    <source>
        <dbReference type="Proteomes" id="UP001060085"/>
    </source>
</evidence>
<sequence>MSLDRTRPFWVQGLAFLFSFIFNFLHTQSLSLSLSLSLSVAPPPPFVFSSSLLLPFLHHQASLLPASLSSSSSLPSYTETTLLCSSPHLTSLLSSQPPTGRHSPQQSTPLYLCAPLQPTSQIRGIRKLSYFGKIDKNVVDDTSDKYDQSNAAQSSKKEKKSYKPNVWIHRLDIGKDGEPRVECLGCGKVKMRIEERMLSS</sequence>
<gene>
    <name evidence="1" type="ORF">M9H77_22460</name>
</gene>